<name>X1BCH4_9ZZZZ</name>
<comment type="caution">
    <text evidence="1">The sequence shown here is derived from an EMBL/GenBank/DDBJ whole genome shotgun (WGS) entry which is preliminary data.</text>
</comment>
<accession>X1BCH4</accession>
<organism evidence="1">
    <name type="scientific">marine sediment metagenome</name>
    <dbReference type="NCBI Taxonomy" id="412755"/>
    <lineage>
        <taxon>unclassified sequences</taxon>
        <taxon>metagenomes</taxon>
        <taxon>ecological metagenomes</taxon>
    </lineage>
</organism>
<dbReference type="EMBL" id="BART01008158">
    <property type="protein sequence ID" value="GAG69676.1"/>
    <property type="molecule type" value="Genomic_DNA"/>
</dbReference>
<reference evidence="1" key="1">
    <citation type="journal article" date="2014" name="Front. Microbiol.">
        <title>High frequency of phylogenetically diverse reductive dehalogenase-homologous genes in deep subseafloor sedimentary metagenomes.</title>
        <authorList>
            <person name="Kawai M."/>
            <person name="Futagami T."/>
            <person name="Toyoda A."/>
            <person name="Takaki Y."/>
            <person name="Nishi S."/>
            <person name="Hori S."/>
            <person name="Arai W."/>
            <person name="Tsubouchi T."/>
            <person name="Morono Y."/>
            <person name="Uchiyama I."/>
            <person name="Ito T."/>
            <person name="Fujiyama A."/>
            <person name="Inagaki F."/>
            <person name="Takami H."/>
        </authorList>
    </citation>
    <scope>NUCLEOTIDE SEQUENCE</scope>
    <source>
        <strain evidence="1">Expedition CK06-06</strain>
    </source>
</reference>
<sequence>MSREKILLRLEKAGIPEGFERKIVIVKNQIYGYREYDRNYLGSVIKERQLFPLKEEIEDGTYLADNYIPRMHFSYNNVVLTELLEPVEIDDSIQKKSLKDLEA</sequence>
<gene>
    <name evidence="1" type="ORF">S01H4_18409</name>
</gene>
<protein>
    <submittedName>
        <fullName evidence="1">Uncharacterized protein</fullName>
    </submittedName>
</protein>
<proteinExistence type="predicted"/>
<evidence type="ECO:0000313" key="1">
    <source>
        <dbReference type="EMBL" id="GAG69676.1"/>
    </source>
</evidence>
<dbReference type="AlphaFoldDB" id="X1BCH4"/>